<evidence type="ECO:0000313" key="1">
    <source>
        <dbReference type="EMBL" id="CNU25193.1"/>
    </source>
</evidence>
<gene>
    <name evidence="1" type="ORF">ERS008198_02310</name>
</gene>
<organism evidence="1 2">
    <name type="scientific">Salmonella enterica subsp. enterica serovar Bovismorbificans</name>
    <dbReference type="NCBI Taxonomy" id="58097"/>
    <lineage>
        <taxon>Bacteria</taxon>
        <taxon>Pseudomonadati</taxon>
        <taxon>Pseudomonadota</taxon>
        <taxon>Gammaproteobacteria</taxon>
        <taxon>Enterobacterales</taxon>
        <taxon>Enterobacteriaceae</taxon>
        <taxon>Salmonella</taxon>
    </lineage>
</organism>
<evidence type="ECO:0000313" key="2">
    <source>
        <dbReference type="Proteomes" id="UP000041314"/>
    </source>
</evidence>
<name>A0A655CSB2_SALET</name>
<dbReference type="Proteomes" id="UP000041314">
    <property type="component" value="Unassembled WGS sequence"/>
</dbReference>
<reference evidence="1 2" key="1">
    <citation type="submission" date="2015-03" db="EMBL/GenBank/DDBJ databases">
        <authorList>
            <consortium name="Pathogen Informatics"/>
        </authorList>
    </citation>
    <scope>NUCLEOTIDE SEQUENCE [LARGE SCALE GENOMIC DNA]</scope>
    <source>
        <strain evidence="1 2">A1104</strain>
    </source>
</reference>
<protein>
    <submittedName>
        <fullName evidence="1">Uncharacterized protein</fullName>
    </submittedName>
</protein>
<sequence>MRAFDFFEPHGMALTIVVLHVGDGFGVNLDQTAWRAQRLQVRIFTESLMAYKHLRMIKLDVLLLIPEHLESR</sequence>
<dbReference type="AlphaFoldDB" id="A0A655CSB2"/>
<accession>A0A655CSB2</accession>
<proteinExistence type="predicted"/>
<dbReference type="EMBL" id="CQPA01000015">
    <property type="protein sequence ID" value="CNU25193.1"/>
    <property type="molecule type" value="Genomic_DNA"/>
</dbReference>